<evidence type="ECO:0000313" key="3">
    <source>
        <dbReference type="EMBL" id="GGD63602.1"/>
    </source>
</evidence>
<keyword evidence="4" id="KW-1185">Reference proteome</keyword>
<comment type="caution">
    <text evidence="3">The sequence shown here is derived from an EMBL/GenBank/DDBJ whole genome shotgun (WGS) entry which is preliminary data.</text>
</comment>
<reference evidence="3" key="1">
    <citation type="journal article" date="2014" name="Int. J. Syst. Evol. Microbiol.">
        <title>Complete genome sequence of Corynebacterium casei LMG S-19264T (=DSM 44701T), isolated from a smear-ripened cheese.</title>
        <authorList>
            <consortium name="US DOE Joint Genome Institute (JGI-PGF)"/>
            <person name="Walter F."/>
            <person name="Albersmeier A."/>
            <person name="Kalinowski J."/>
            <person name="Ruckert C."/>
        </authorList>
    </citation>
    <scope>NUCLEOTIDE SEQUENCE</scope>
    <source>
        <strain evidence="3">CGMCC 1.15360</strain>
    </source>
</reference>
<dbReference type="EMBL" id="BMIP01000002">
    <property type="protein sequence ID" value="GGD63602.1"/>
    <property type="molecule type" value="Genomic_DNA"/>
</dbReference>
<evidence type="ECO:0000259" key="2">
    <source>
        <dbReference type="Pfam" id="PF07811"/>
    </source>
</evidence>
<protein>
    <recommendedName>
        <fullName evidence="2">TadE-like domain-containing protein</fullName>
    </recommendedName>
</protein>
<evidence type="ECO:0000256" key="1">
    <source>
        <dbReference type="SAM" id="Phobius"/>
    </source>
</evidence>
<feature type="domain" description="TadE-like" evidence="2">
    <location>
        <begin position="17"/>
        <end position="56"/>
    </location>
</feature>
<keyword evidence="1" id="KW-0472">Membrane</keyword>
<reference evidence="3" key="2">
    <citation type="submission" date="2020-09" db="EMBL/GenBank/DDBJ databases">
        <authorList>
            <person name="Sun Q."/>
            <person name="Zhou Y."/>
        </authorList>
    </citation>
    <scope>NUCLEOTIDE SEQUENCE</scope>
    <source>
        <strain evidence="3">CGMCC 1.15360</strain>
    </source>
</reference>
<organism evidence="3 4">
    <name type="scientific">Croceicoccus mobilis</name>
    <dbReference type="NCBI Taxonomy" id="1703339"/>
    <lineage>
        <taxon>Bacteria</taxon>
        <taxon>Pseudomonadati</taxon>
        <taxon>Pseudomonadota</taxon>
        <taxon>Alphaproteobacteria</taxon>
        <taxon>Sphingomonadales</taxon>
        <taxon>Erythrobacteraceae</taxon>
        <taxon>Croceicoccus</taxon>
    </lineage>
</organism>
<gene>
    <name evidence="3" type="ORF">GCM10010990_11380</name>
</gene>
<keyword evidence="1" id="KW-1133">Transmembrane helix</keyword>
<feature type="transmembrane region" description="Helical" evidence="1">
    <location>
        <begin position="21"/>
        <end position="44"/>
    </location>
</feature>
<dbReference type="AlphaFoldDB" id="A0A917DRP1"/>
<dbReference type="Proteomes" id="UP000612349">
    <property type="component" value="Unassembled WGS sequence"/>
</dbReference>
<keyword evidence="1" id="KW-0812">Transmembrane</keyword>
<accession>A0A917DRP1</accession>
<evidence type="ECO:0000313" key="4">
    <source>
        <dbReference type="Proteomes" id="UP000612349"/>
    </source>
</evidence>
<sequence>MMDMTGKLRTFLRDENGASAIEFVILAPMLIMALLGVMQVGFYMQAQNALASIATDMSRFMSVEYQRDNKITNTLLENRAYSRAIGAPYLLQPEGISVSAKDASTQTISNVREIELELGYKVPNVMAFASFGPMDLTYKKSIFVPN</sequence>
<dbReference type="OrthoDB" id="7427721at2"/>
<name>A0A917DRP1_9SPHN</name>
<proteinExistence type="predicted"/>
<dbReference type="Pfam" id="PF07811">
    <property type="entry name" value="TadE"/>
    <property type="match status" value="1"/>
</dbReference>
<dbReference type="InterPro" id="IPR012495">
    <property type="entry name" value="TadE-like_dom"/>
</dbReference>